<keyword evidence="2" id="KW-1185">Reference proteome</keyword>
<comment type="caution">
    <text evidence="1">The sequence shown here is derived from an EMBL/GenBank/DDBJ whole genome shotgun (WGS) entry which is preliminary data.</text>
</comment>
<proteinExistence type="predicted"/>
<reference evidence="1 2" key="1">
    <citation type="journal article" date="2024" name="J Genomics">
        <title>Draft genome sequencing and assembly of Favolaschia claudopus CIRM-BRFM 2984 isolated from oak limbs.</title>
        <authorList>
            <person name="Navarro D."/>
            <person name="Drula E."/>
            <person name="Chaduli D."/>
            <person name="Cazenave R."/>
            <person name="Ahrendt S."/>
            <person name="Wang J."/>
            <person name="Lipzen A."/>
            <person name="Daum C."/>
            <person name="Barry K."/>
            <person name="Grigoriev I.V."/>
            <person name="Favel A."/>
            <person name="Rosso M.N."/>
            <person name="Martin F."/>
        </authorList>
    </citation>
    <scope>NUCLEOTIDE SEQUENCE [LARGE SCALE GENOMIC DNA]</scope>
    <source>
        <strain evidence="1 2">CIRM-BRFM 2984</strain>
    </source>
</reference>
<protein>
    <submittedName>
        <fullName evidence="1">Uncharacterized protein</fullName>
    </submittedName>
</protein>
<evidence type="ECO:0000313" key="2">
    <source>
        <dbReference type="Proteomes" id="UP001362999"/>
    </source>
</evidence>
<evidence type="ECO:0000313" key="1">
    <source>
        <dbReference type="EMBL" id="KAK7050513.1"/>
    </source>
</evidence>
<name>A0AAW0DH07_9AGAR</name>
<dbReference type="AlphaFoldDB" id="A0AAW0DH07"/>
<dbReference type="EMBL" id="JAWWNJ010000008">
    <property type="protein sequence ID" value="KAK7050513.1"/>
    <property type="molecule type" value="Genomic_DNA"/>
</dbReference>
<accession>A0AAW0DH07</accession>
<sequence>MREYIRGYDPSRASRWTLKARDLGLDCLIQNLLLTFISVNHLHRYSHFLGRLGPLGRSEDLVSYSDYLTIAVSNTSERCATVAALSLITPLLPRLGSISGLLLCLSKVREPPFFVASMWNPCLRTRYSTRRLQRVFTHASSTRTDTQIDYTPADDGPTNNKLRHCLEKQSLPSSNPPQSRSCFVHRLSKFWPFASSLRL</sequence>
<organism evidence="1 2">
    <name type="scientific">Favolaschia claudopus</name>
    <dbReference type="NCBI Taxonomy" id="2862362"/>
    <lineage>
        <taxon>Eukaryota</taxon>
        <taxon>Fungi</taxon>
        <taxon>Dikarya</taxon>
        <taxon>Basidiomycota</taxon>
        <taxon>Agaricomycotina</taxon>
        <taxon>Agaricomycetes</taxon>
        <taxon>Agaricomycetidae</taxon>
        <taxon>Agaricales</taxon>
        <taxon>Marasmiineae</taxon>
        <taxon>Mycenaceae</taxon>
        <taxon>Favolaschia</taxon>
    </lineage>
</organism>
<gene>
    <name evidence="1" type="ORF">R3P38DRAFT_1761308</name>
</gene>
<dbReference type="Proteomes" id="UP001362999">
    <property type="component" value="Unassembled WGS sequence"/>
</dbReference>